<evidence type="ECO:0000313" key="2">
    <source>
        <dbReference type="Proteomes" id="UP001321825"/>
    </source>
</evidence>
<gene>
    <name evidence="1" type="ORF">MIT9_P1645</name>
</gene>
<proteinExistence type="predicted"/>
<dbReference type="EMBL" id="AP024714">
    <property type="protein sequence ID" value="BCX82063.1"/>
    <property type="molecule type" value="Genomic_DNA"/>
</dbReference>
<organism evidence="1 2">
    <name type="scientific">Methylomarinovum caldicuralii</name>
    <dbReference type="NCBI Taxonomy" id="438856"/>
    <lineage>
        <taxon>Bacteria</taxon>
        <taxon>Pseudomonadati</taxon>
        <taxon>Pseudomonadota</taxon>
        <taxon>Gammaproteobacteria</taxon>
        <taxon>Methylococcales</taxon>
        <taxon>Methylothermaceae</taxon>
        <taxon>Methylomarinovum</taxon>
    </lineage>
</organism>
<dbReference type="RefSeq" id="WP_317704473.1">
    <property type="nucleotide sequence ID" value="NZ_AP024714.1"/>
</dbReference>
<dbReference type="AlphaFoldDB" id="A0AAU9C332"/>
<reference evidence="2" key="1">
    <citation type="journal article" date="2024" name="Int. J. Syst. Evol. Microbiol.">
        <title>Methylomarinovum tepidoasis sp. nov., a moderately thermophilic methanotroph of the family Methylothermaceae isolated from a deep-sea hydrothermal field.</title>
        <authorList>
            <person name="Hirayama H."/>
            <person name="Takaki Y."/>
            <person name="Abe M."/>
            <person name="Miyazaki M."/>
            <person name="Uematsu K."/>
            <person name="Matsui Y."/>
            <person name="Takai K."/>
        </authorList>
    </citation>
    <scope>NUCLEOTIDE SEQUENCE [LARGE SCALE GENOMIC DNA]</scope>
    <source>
        <strain evidence="2">IT-9</strain>
    </source>
</reference>
<accession>A0AAU9C332</accession>
<keyword evidence="2" id="KW-1185">Reference proteome</keyword>
<dbReference type="KEGG" id="mcau:MIT9_P1645"/>
<sequence length="448" mass="50757">MLQLPELAREPTATLTPEALQRCLQQPLEEASLPRWLETLAAWPDSRDHERALAQTLQRLETLQARWPLPQGFPLDEAEYARYHDMSRLWLEAARGYTRIYLGQPAQFRYLAQLLDCLRRSLVTAAQAHQPWPAALWPEIHRLYLDARGRAGRRDRAFSQAARHYLRLLLLGLADLPGLHAREVAMLDALSEKWAPLLAVEESQEAGWRIDTEAPVPARWQAAGDRAWRVDLQRLFDMLTAHRDLAAEQGRYEALRQPSETISCDWLEALLERWQGRMAEFAPAAAESVELVAGLASIFDCLRGEAVRRETARRRQSHWEVKGGAWQPGELVGVFEAGNYSLLQLGVITHLRQPAPERVELNWHLLAEEVTAVGLQPAHLPGGSRYQRALLVHDEEPPRLLLASQPLEAEAVVVLVAGARRYAVRLAEYRNPALGVLDCRCLPARLQK</sequence>
<evidence type="ECO:0000313" key="1">
    <source>
        <dbReference type="EMBL" id="BCX82063.1"/>
    </source>
</evidence>
<name>A0AAU9C332_9GAMM</name>
<protein>
    <submittedName>
        <fullName evidence="1">Uncharacterized protein</fullName>
    </submittedName>
</protein>
<dbReference type="Proteomes" id="UP001321825">
    <property type="component" value="Chromosome"/>
</dbReference>